<keyword evidence="3" id="KW-1003">Cell membrane</keyword>
<keyword evidence="12" id="KW-1185">Reference proteome</keyword>
<evidence type="ECO:0000256" key="5">
    <source>
        <dbReference type="ARBA" id="ARBA00022692"/>
    </source>
</evidence>
<reference evidence="11 12" key="1">
    <citation type="submission" date="2023-07" db="EMBL/GenBank/DDBJ databases">
        <title>The novel representative of Negativicutes class, Anaeroselena agilis gen. nov. sp. nov.</title>
        <authorList>
            <person name="Prokofeva M.I."/>
            <person name="Elcheninov A.G."/>
            <person name="Klyukina A."/>
            <person name="Kublanov I.V."/>
            <person name="Frolov E.N."/>
            <person name="Podosokorskaya O.A."/>
        </authorList>
    </citation>
    <scope>NUCLEOTIDE SEQUENCE [LARGE SCALE GENOMIC DNA]</scope>
    <source>
        <strain evidence="11 12">4137-cl</strain>
    </source>
</reference>
<comment type="similarity">
    <text evidence="8">Belongs to the TRAP transporter small permease family.</text>
</comment>
<evidence type="ECO:0000256" key="1">
    <source>
        <dbReference type="ARBA" id="ARBA00004429"/>
    </source>
</evidence>
<comment type="subcellular location">
    <subcellularLocation>
        <location evidence="1">Cell inner membrane</location>
        <topology evidence="1">Multi-pass membrane protein</topology>
    </subcellularLocation>
</comment>
<dbReference type="PANTHER" id="PTHR35011">
    <property type="entry name" value="2,3-DIKETO-L-GULONATE TRAP TRANSPORTER SMALL PERMEASE PROTEIN YIAM"/>
    <property type="match status" value="1"/>
</dbReference>
<feature type="transmembrane region" description="Helical" evidence="9">
    <location>
        <begin position="7"/>
        <end position="30"/>
    </location>
</feature>
<dbReference type="PANTHER" id="PTHR35011:SF11">
    <property type="entry name" value="TRAP TRANSPORTER SMALL PERMEASE PROTEIN"/>
    <property type="match status" value="1"/>
</dbReference>
<feature type="domain" description="Tripartite ATP-independent periplasmic transporters DctQ component" evidence="10">
    <location>
        <begin position="26"/>
        <end position="155"/>
    </location>
</feature>
<keyword evidence="6 9" id="KW-1133">Transmembrane helix</keyword>
<evidence type="ECO:0000256" key="8">
    <source>
        <dbReference type="ARBA" id="ARBA00038436"/>
    </source>
</evidence>
<evidence type="ECO:0000259" key="10">
    <source>
        <dbReference type="Pfam" id="PF04290"/>
    </source>
</evidence>
<feature type="transmembrane region" description="Helical" evidence="9">
    <location>
        <begin position="92"/>
        <end position="110"/>
    </location>
</feature>
<proteinExistence type="inferred from homology"/>
<organism evidence="11 12">
    <name type="scientific">Anaeroselena agilis</name>
    <dbReference type="NCBI Taxonomy" id="3063788"/>
    <lineage>
        <taxon>Bacteria</taxon>
        <taxon>Bacillati</taxon>
        <taxon>Bacillota</taxon>
        <taxon>Negativicutes</taxon>
        <taxon>Acetonemataceae</taxon>
        <taxon>Anaeroselena</taxon>
    </lineage>
</organism>
<evidence type="ECO:0000256" key="7">
    <source>
        <dbReference type="ARBA" id="ARBA00023136"/>
    </source>
</evidence>
<comment type="caution">
    <text evidence="11">The sequence shown here is derived from an EMBL/GenBank/DDBJ whole genome shotgun (WGS) entry which is preliminary data.</text>
</comment>
<evidence type="ECO:0000313" key="12">
    <source>
        <dbReference type="Proteomes" id="UP001254848"/>
    </source>
</evidence>
<protein>
    <submittedName>
        <fullName evidence="11">TRAP transporter small permease</fullName>
    </submittedName>
</protein>
<dbReference type="EMBL" id="JAUOZS010000001">
    <property type="protein sequence ID" value="MDT8902018.1"/>
    <property type="molecule type" value="Genomic_DNA"/>
</dbReference>
<evidence type="ECO:0000256" key="3">
    <source>
        <dbReference type="ARBA" id="ARBA00022475"/>
    </source>
</evidence>
<dbReference type="InterPro" id="IPR007387">
    <property type="entry name" value="TRAP_DctQ"/>
</dbReference>
<dbReference type="RefSeq" id="WP_413780510.1">
    <property type="nucleotide sequence ID" value="NZ_JAUOZS010000001.1"/>
</dbReference>
<evidence type="ECO:0000256" key="6">
    <source>
        <dbReference type="ARBA" id="ARBA00022989"/>
    </source>
</evidence>
<name>A0ABU3NYZ1_9FIRM</name>
<evidence type="ECO:0000256" key="2">
    <source>
        <dbReference type="ARBA" id="ARBA00022448"/>
    </source>
</evidence>
<feature type="transmembrane region" description="Helical" evidence="9">
    <location>
        <begin position="50"/>
        <end position="71"/>
    </location>
</feature>
<keyword evidence="4" id="KW-0997">Cell inner membrane</keyword>
<dbReference type="Pfam" id="PF04290">
    <property type="entry name" value="DctQ"/>
    <property type="match status" value="1"/>
</dbReference>
<keyword evidence="5 9" id="KW-0812">Transmembrane</keyword>
<gene>
    <name evidence="11" type="ORF">Q4T40_12250</name>
</gene>
<accession>A0ABU3NYZ1</accession>
<keyword evidence="7 9" id="KW-0472">Membrane</keyword>
<evidence type="ECO:0000313" key="11">
    <source>
        <dbReference type="EMBL" id="MDT8902018.1"/>
    </source>
</evidence>
<evidence type="ECO:0000256" key="4">
    <source>
        <dbReference type="ARBA" id="ARBA00022519"/>
    </source>
</evidence>
<dbReference type="Proteomes" id="UP001254848">
    <property type="component" value="Unassembled WGS sequence"/>
</dbReference>
<feature type="transmembrane region" description="Helical" evidence="9">
    <location>
        <begin position="130"/>
        <end position="151"/>
    </location>
</feature>
<evidence type="ECO:0000256" key="9">
    <source>
        <dbReference type="SAM" id="Phobius"/>
    </source>
</evidence>
<keyword evidence="2" id="KW-0813">Transport</keyword>
<sequence>MQLLQRINAVLLKVASWGTIFFMAVMAIVIPYEVFGRYVLEMMSTWSGEVATFSLVWATMLGGAVGLKKGYQVGMVAVLEHLPPLAARLMQGVGYLFMFFFLGIMIFYGTEQTIANIAQRSPAMQIPMCYPYAALPLGFFLMLLVTLEDFLRFVKNGSGKEGDEA</sequence>
<dbReference type="InterPro" id="IPR055348">
    <property type="entry name" value="DctQ"/>
</dbReference>